<dbReference type="InterPro" id="IPR013525">
    <property type="entry name" value="ABC2_TM"/>
</dbReference>
<evidence type="ECO:0000313" key="9">
    <source>
        <dbReference type="Proteomes" id="UP000673375"/>
    </source>
</evidence>
<feature type="transmembrane region" description="Helical" evidence="6">
    <location>
        <begin position="234"/>
        <end position="255"/>
    </location>
</feature>
<evidence type="ECO:0000256" key="2">
    <source>
        <dbReference type="ARBA" id="ARBA00022475"/>
    </source>
</evidence>
<feature type="transmembrane region" description="Helical" evidence="6">
    <location>
        <begin position="16"/>
        <end position="34"/>
    </location>
</feature>
<feature type="transmembrane region" description="Helical" evidence="6">
    <location>
        <begin position="191"/>
        <end position="211"/>
    </location>
</feature>
<name>A0ABS4CH31_9ENTE</name>
<keyword evidence="9" id="KW-1185">Reference proteome</keyword>
<keyword evidence="2" id="KW-1003">Cell membrane</keyword>
<evidence type="ECO:0000259" key="7">
    <source>
        <dbReference type="Pfam" id="PF12698"/>
    </source>
</evidence>
<gene>
    <name evidence="8" type="ORF">I6N96_02630</name>
</gene>
<dbReference type="EMBL" id="JAEDXU010000001">
    <property type="protein sequence ID" value="MBP1045159.1"/>
    <property type="molecule type" value="Genomic_DNA"/>
</dbReference>
<comment type="subcellular location">
    <subcellularLocation>
        <location evidence="1">Cell membrane</location>
        <topology evidence="1">Multi-pass membrane protein</topology>
    </subcellularLocation>
</comment>
<evidence type="ECO:0000313" key="8">
    <source>
        <dbReference type="EMBL" id="MBP1045159.1"/>
    </source>
</evidence>
<evidence type="ECO:0000256" key="3">
    <source>
        <dbReference type="ARBA" id="ARBA00022692"/>
    </source>
</evidence>
<keyword evidence="4 6" id="KW-1133">Transmembrane helix</keyword>
<organism evidence="8 9">
    <name type="scientific">Enterococcus larvae</name>
    <dbReference type="NCBI Taxonomy" id="2794352"/>
    <lineage>
        <taxon>Bacteria</taxon>
        <taxon>Bacillati</taxon>
        <taxon>Bacillota</taxon>
        <taxon>Bacilli</taxon>
        <taxon>Lactobacillales</taxon>
        <taxon>Enterococcaceae</taxon>
        <taxon>Enterococcus</taxon>
    </lineage>
</organism>
<dbReference type="Gene3D" id="3.40.1710.10">
    <property type="entry name" value="abc type-2 transporter like domain"/>
    <property type="match status" value="1"/>
</dbReference>
<feature type="transmembrane region" description="Helical" evidence="6">
    <location>
        <begin position="267"/>
        <end position="290"/>
    </location>
</feature>
<comment type="caution">
    <text evidence="8">The sequence shown here is derived from an EMBL/GenBank/DDBJ whole genome shotgun (WGS) entry which is preliminary data.</text>
</comment>
<sequence>MSVFKTFYYILRENKISVILGFAVSIGISFMYAGNLNSSETSFEATESKIAVFNKDDSTEAEALIDYLKETMDYVAFEGNQEAIDDALYFEELSYVLEIPKGFGASLQSGSLEMKLSVQVKAGSFNQVYVDNIINHYLSTYQFYTEAFPQKSAAEISQLTMENVTEKGQINFDKNFNQLEKNQGTAGVFNVISYGLFMTIFSGISIVNLAFNRDEIRRRNSCSPISKKRISRQLLTSSLLFSGAVWAAFIAYTLVYTRIGFNEYTLYFLANSLIFLAAVIAFSIFITGLIKSSELIGAVNNTFILGSSFIGGVFVPSAILPDVVNKIASFTPTYWFVRNNELIGGSLKLDNDFLKDFQFNAFVLLIFALIFFLLAMLTKKERGGLKISLFRKTASQ</sequence>
<dbReference type="PANTHER" id="PTHR30294:SF38">
    <property type="entry name" value="TRANSPORT PERMEASE PROTEIN"/>
    <property type="match status" value="1"/>
</dbReference>
<accession>A0ABS4CH31</accession>
<dbReference type="Pfam" id="PF12698">
    <property type="entry name" value="ABC2_membrane_3"/>
    <property type="match status" value="1"/>
</dbReference>
<feature type="transmembrane region" description="Helical" evidence="6">
    <location>
        <begin position="357"/>
        <end position="377"/>
    </location>
</feature>
<feature type="domain" description="ABC-2 type transporter transmembrane" evidence="7">
    <location>
        <begin position="20"/>
        <end position="377"/>
    </location>
</feature>
<proteinExistence type="predicted"/>
<feature type="transmembrane region" description="Helical" evidence="6">
    <location>
        <begin position="302"/>
        <end position="320"/>
    </location>
</feature>
<dbReference type="PANTHER" id="PTHR30294">
    <property type="entry name" value="MEMBRANE COMPONENT OF ABC TRANSPORTER YHHJ-RELATED"/>
    <property type="match status" value="1"/>
</dbReference>
<dbReference type="InterPro" id="IPR051449">
    <property type="entry name" value="ABC-2_transporter_component"/>
</dbReference>
<evidence type="ECO:0000256" key="4">
    <source>
        <dbReference type="ARBA" id="ARBA00022989"/>
    </source>
</evidence>
<dbReference type="RefSeq" id="WP_209555942.1">
    <property type="nucleotide sequence ID" value="NZ_JAEDXU010000001.1"/>
</dbReference>
<dbReference type="Proteomes" id="UP000673375">
    <property type="component" value="Unassembled WGS sequence"/>
</dbReference>
<evidence type="ECO:0000256" key="5">
    <source>
        <dbReference type="ARBA" id="ARBA00023136"/>
    </source>
</evidence>
<keyword evidence="3 6" id="KW-0812">Transmembrane</keyword>
<evidence type="ECO:0000256" key="6">
    <source>
        <dbReference type="SAM" id="Phobius"/>
    </source>
</evidence>
<evidence type="ECO:0000256" key="1">
    <source>
        <dbReference type="ARBA" id="ARBA00004651"/>
    </source>
</evidence>
<keyword evidence="5 6" id="KW-0472">Membrane</keyword>
<protein>
    <submittedName>
        <fullName evidence="8">ABC transporter permease</fullName>
    </submittedName>
</protein>
<reference evidence="8 9" key="1">
    <citation type="submission" date="2020-12" db="EMBL/GenBank/DDBJ databases">
        <title>Vagococcus allomyrinae sp. nov. and Enterococcus lavae sp. nov., isolated from the larvae of Allomyrina dichotoma.</title>
        <authorList>
            <person name="Lee S.D."/>
        </authorList>
    </citation>
    <scope>NUCLEOTIDE SEQUENCE [LARGE SCALE GENOMIC DNA]</scope>
    <source>
        <strain evidence="8 9">BWM-S5</strain>
    </source>
</reference>